<evidence type="ECO:0000313" key="1">
    <source>
        <dbReference type="EMBL" id="GLR70858.1"/>
    </source>
</evidence>
<keyword evidence="2" id="KW-1185">Reference proteome</keyword>
<comment type="caution">
    <text evidence="1">The sequence shown here is derived from an EMBL/GenBank/DDBJ whole genome shotgun (WGS) entry which is preliminary data.</text>
</comment>
<sequence length="395" mass="45762">MSAIKTKLVAIAKDEALYLPEWIAHHLFVGFDEIEIHVNRTTDNTLEILNNICEKYSQVSYQSMDWIDICSDLVSKNIQFVSQALAIEQARTDGQCSHICFLDIDEFWFDLEACQKINDYITELGQGNIIYNLWVNDLPDENPFNHIRNHLSGNLSVLGKCIYPLATDFSYLHLHKSDVVGDQSWILPNGDEVIFDENANQAVVEEQRKLNRAIIFHRATRSEMEYVSLLYRGRPSDSFPYKRNRKGIPVRYEHTVDLALDETFCEQRTTILNEVLDACGSSALENAKNFVTERYRLSVEHIELFVEDKYDVMYKMFKGVRIYETVLPFINYRQQRLKECHQDVDKIRELAQQAIHQSIDEAVLLIKLAHSLRPSGPLINKLKDKFIAQQKAAQP</sequence>
<gene>
    <name evidence="1" type="ORF">GCM10007852_17660</name>
</gene>
<evidence type="ECO:0008006" key="3">
    <source>
        <dbReference type="Google" id="ProtNLM"/>
    </source>
</evidence>
<reference evidence="1" key="2">
    <citation type="submission" date="2023-01" db="EMBL/GenBank/DDBJ databases">
        <title>Draft genome sequence of Agaribacter marinus strain NBRC 110023.</title>
        <authorList>
            <person name="Sun Q."/>
            <person name="Mori K."/>
        </authorList>
    </citation>
    <scope>NUCLEOTIDE SEQUENCE</scope>
    <source>
        <strain evidence="1">NBRC 110023</strain>
    </source>
</reference>
<proteinExistence type="predicted"/>
<dbReference type="Proteomes" id="UP001156601">
    <property type="component" value="Unassembled WGS sequence"/>
</dbReference>
<accession>A0AA37SWB2</accession>
<dbReference type="AlphaFoldDB" id="A0AA37SWB2"/>
<name>A0AA37SWB2_9ALTE</name>
<organism evidence="1 2">
    <name type="scientific">Agaribacter marinus</name>
    <dbReference type="NCBI Taxonomy" id="1431249"/>
    <lineage>
        <taxon>Bacteria</taxon>
        <taxon>Pseudomonadati</taxon>
        <taxon>Pseudomonadota</taxon>
        <taxon>Gammaproteobacteria</taxon>
        <taxon>Alteromonadales</taxon>
        <taxon>Alteromonadaceae</taxon>
        <taxon>Agaribacter</taxon>
    </lineage>
</organism>
<protein>
    <recommendedName>
        <fullName evidence="3">Glycosyl transferase family 2</fullName>
    </recommendedName>
</protein>
<dbReference type="Pfam" id="PF13704">
    <property type="entry name" value="Glyco_tranf_2_4"/>
    <property type="match status" value="1"/>
</dbReference>
<dbReference type="RefSeq" id="WP_284217136.1">
    <property type="nucleotide sequence ID" value="NZ_BSOT01000005.1"/>
</dbReference>
<dbReference type="EMBL" id="BSOT01000005">
    <property type="protein sequence ID" value="GLR70858.1"/>
    <property type="molecule type" value="Genomic_DNA"/>
</dbReference>
<reference evidence="1" key="1">
    <citation type="journal article" date="2014" name="Int. J. Syst. Evol. Microbiol.">
        <title>Complete genome sequence of Corynebacterium casei LMG S-19264T (=DSM 44701T), isolated from a smear-ripened cheese.</title>
        <authorList>
            <consortium name="US DOE Joint Genome Institute (JGI-PGF)"/>
            <person name="Walter F."/>
            <person name="Albersmeier A."/>
            <person name="Kalinowski J."/>
            <person name="Ruckert C."/>
        </authorList>
    </citation>
    <scope>NUCLEOTIDE SEQUENCE</scope>
    <source>
        <strain evidence="1">NBRC 110023</strain>
    </source>
</reference>
<evidence type="ECO:0000313" key="2">
    <source>
        <dbReference type="Proteomes" id="UP001156601"/>
    </source>
</evidence>